<dbReference type="InterPro" id="IPR001789">
    <property type="entry name" value="Sig_transdc_resp-reg_receiver"/>
</dbReference>
<dbReference type="GO" id="GO:0000156">
    <property type="term" value="F:phosphorelay response regulator activity"/>
    <property type="evidence" value="ECO:0007669"/>
    <property type="project" value="InterPro"/>
</dbReference>
<proteinExistence type="predicted"/>
<evidence type="ECO:0000259" key="3">
    <source>
        <dbReference type="PROSITE" id="PS50930"/>
    </source>
</evidence>
<dbReference type="GO" id="GO:0003677">
    <property type="term" value="F:DNA binding"/>
    <property type="evidence" value="ECO:0007669"/>
    <property type="project" value="InterPro"/>
</dbReference>
<dbReference type="AlphaFoldDB" id="A0AAP2G0W6"/>
<evidence type="ECO:0000256" key="1">
    <source>
        <dbReference type="PROSITE-ProRule" id="PRU00169"/>
    </source>
</evidence>
<gene>
    <name evidence="4" type="ORF">KI659_06140</name>
</gene>
<protein>
    <submittedName>
        <fullName evidence="4">Response regulator transcription factor</fullName>
    </submittedName>
</protein>
<dbReference type="InterPro" id="IPR011006">
    <property type="entry name" value="CheY-like_superfamily"/>
</dbReference>
<evidence type="ECO:0000313" key="4">
    <source>
        <dbReference type="EMBL" id="MBS9523594.1"/>
    </source>
</evidence>
<dbReference type="SMART" id="SM00448">
    <property type="entry name" value="REC"/>
    <property type="match status" value="1"/>
</dbReference>
<feature type="modified residue" description="4-aspartylphosphate" evidence="1">
    <location>
        <position position="57"/>
    </location>
</feature>
<dbReference type="SUPFAM" id="SSF52172">
    <property type="entry name" value="CheY-like"/>
    <property type="match status" value="1"/>
</dbReference>
<dbReference type="Gene3D" id="3.40.50.2300">
    <property type="match status" value="1"/>
</dbReference>
<dbReference type="RefSeq" id="WP_213944480.1">
    <property type="nucleotide sequence ID" value="NZ_JAHCMY010000002.1"/>
</dbReference>
<dbReference type="InterPro" id="IPR007492">
    <property type="entry name" value="LytTR_DNA-bd_dom"/>
</dbReference>
<evidence type="ECO:0000313" key="5">
    <source>
        <dbReference type="Proteomes" id="UP001319104"/>
    </source>
</evidence>
<feature type="domain" description="HTH LytTR-type" evidence="3">
    <location>
        <begin position="134"/>
        <end position="205"/>
    </location>
</feature>
<dbReference type="Proteomes" id="UP001319104">
    <property type="component" value="Unassembled WGS sequence"/>
</dbReference>
<organism evidence="4 5">
    <name type="scientific">Litoribacter ruber</name>
    <dbReference type="NCBI Taxonomy" id="702568"/>
    <lineage>
        <taxon>Bacteria</taxon>
        <taxon>Pseudomonadati</taxon>
        <taxon>Bacteroidota</taxon>
        <taxon>Cytophagia</taxon>
        <taxon>Cytophagales</taxon>
        <taxon>Cyclobacteriaceae</taxon>
        <taxon>Litoribacter</taxon>
    </lineage>
</organism>
<dbReference type="SMART" id="SM00850">
    <property type="entry name" value="LytTR"/>
    <property type="match status" value="1"/>
</dbReference>
<name>A0AAP2G0W6_9BACT</name>
<evidence type="ECO:0000259" key="2">
    <source>
        <dbReference type="PROSITE" id="PS50110"/>
    </source>
</evidence>
<dbReference type="EMBL" id="JAHCMY010000002">
    <property type="protein sequence ID" value="MBS9523594.1"/>
    <property type="molecule type" value="Genomic_DNA"/>
</dbReference>
<keyword evidence="5" id="KW-1185">Reference proteome</keyword>
<reference evidence="4 5" key="1">
    <citation type="submission" date="2021-05" db="EMBL/GenBank/DDBJ databases">
        <authorList>
            <person name="Zhang Z.D."/>
            <person name="Osman G."/>
        </authorList>
    </citation>
    <scope>NUCLEOTIDE SEQUENCE [LARGE SCALE GENOMIC DNA]</scope>
    <source>
        <strain evidence="4 5">KCTC 32217</strain>
    </source>
</reference>
<dbReference type="InterPro" id="IPR046947">
    <property type="entry name" value="LytR-like"/>
</dbReference>
<dbReference type="PROSITE" id="PS50930">
    <property type="entry name" value="HTH_LYTTR"/>
    <property type="match status" value="1"/>
</dbReference>
<dbReference type="PANTHER" id="PTHR37299">
    <property type="entry name" value="TRANSCRIPTIONAL REGULATOR-RELATED"/>
    <property type="match status" value="1"/>
</dbReference>
<comment type="caution">
    <text evidence="4">The sequence shown here is derived from an EMBL/GenBank/DDBJ whole genome shotgun (WGS) entry which is preliminary data.</text>
</comment>
<dbReference type="PROSITE" id="PS50110">
    <property type="entry name" value="RESPONSE_REGULATORY"/>
    <property type="match status" value="1"/>
</dbReference>
<dbReference type="Pfam" id="PF04397">
    <property type="entry name" value="LytTR"/>
    <property type="match status" value="1"/>
</dbReference>
<keyword evidence="1" id="KW-0597">Phosphoprotein</keyword>
<dbReference type="Pfam" id="PF00072">
    <property type="entry name" value="Response_reg"/>
    <property type="match status" value="1"/>
</dbReference>
<dbReference type="Gene3D" id="2.40.50.1020">
    <property type="entry name" value="LytTr DNA-binding domain"/>
    <property type="match status" value="1"/>
</dbReference>
<feature type="domain" description="Response regulatory" evidence="2">
    <location>
        <begin position="6"/>
        <end position="118"/>
    </location>
</feature>
<dbReference type="PANTHER" id="PTHR37299:SF1">
    <property type="entry name" value="STAGE 0 SPORULATION PROTEIN A HOMOLOG"/>
    <property type="match status" value="1"/>
</dbReference>
<accession>A0AAP2G0W6</accession>
<sequence>MNNLIECLIIDDEPYAQEIIEEYIKKIPFLKLLKKSNDAVEGLNDIEELKPDLVFMDIEMPEMNGLDLIRILRQHRPEIILTTAYSEHALEGFELEVTDYLLKPIPFDRFVKAVNKAKKNLQPAIRSSSSPTYFWAKENGKLIYVPFEEVQVVKGMKDYVQIYLNDRKIITYQTLKRIMEILPESDFIRVHKSYIVKKSCIKAIEGNSIETTIGEEIIIGGAYRGAIIKEINGWLR</sequence>